<protein>
    <submittedName>
        <fullName evidence="2">Uncharacterized protein</fullName>
    </submittedName>
</protein>
<keyword evidence="1" id="KW-1133">Transmembrane helix</keyword>
<dbReference type="RefSeq" id="WP_091937059.1">
    <property type="nucleotide sequence ID" value="NZ_FOUJ01000005.1"/>
</dbReference>
<keyword evidence="1" id="KW-0812">Transmembrane</keyword>
<organism evidence="2 3">
    <name type="scientific">Methanolobus profundi</name>
    <dbReference type="NCBI Taxonomy" id="487685"/>
    <lineage>
        <taxon>Archaea</taxon>
        <taxon>Methanobacteriati</taxon>
        <taxon>Methanobacteriota</taxon>
        <taxon>Stenosarchaea group</taxon>
        <taxon>Methanomicrobia</taxon>
        <taxon>Methanosarcinales</taxon>
        <taxon>Methanosarcinaceae</taxon>
        <taxon>Methanolobus</taxon>
    </lineage>
</organism>
<accession>A0A1I4TJR2</accession>
<evidence type="ECO:0000256" key="1">
    <source>
        <dbReference type="SAM" id="Phobius"/>
    </source>
</evidence>
<dbReference type="SUPFAM" id="SSF103481">
    <property type="entry name" value="Multidrug resistance efflux transporter EmrE"/>
    <property type="match status" value="1"/>
</dbReference>
<keyword evidence="3" id="KW-1185">Reference proteome</keyword>
<proteinExistence type="predicted"/>
<evidence type="ECO:0000313" key="2">
    <source>
        <dbReference type="EMBL" id="SFM76895.1"/>
    </source>
</evidence>
<evidence type="ECO:0000313" key="3">
    <source>
        <dbReference type="Proteomes" id="UP000198535"/>
    </source>
</evidence>
<dbReference type="OrthoDB" id="124608at2157"/>
<dbReference type="EMBL" id="FOUJ01000005">
    <property type="protein sequence ID" value="SFM76895.1"/>
    <property type="molecule type" value="Genomic_DNA"/>
</dbReference>
<dbReference type="InterPro" id="IPR037185">
    <property type="entry name" value="EmrE-like"/>
</dbReference>
<gene>
    <name evidence="2" type="ORF">SAMN04488696_2300</name>
</gene>
<sequence>MAQLEIDEKTLKKNSLLIPAAVILGTLLAIIAYTYLPPTTALISIFVGTIVVALITYVVLKKKYNQ</sequence>
<feature type="transmembrane region" description="Helical" evidence="1">
    <location>
        <begin position="41"/>
        <end position="60"/>
    </location>
</feature>
<name>A0A1I4TJR2_9EURY</name>
<dbReference type="AlphaFoldDB" id="A0A1I4TJR2"/>
<dbReference type="Proteomes" id="UP000198535">
    <property type="component" value="Unassembled WGS sequence"/>
</dbReference>
<keyword evidence="1" id="KW-0472">Membrane</keyword>
<feature type="transmembrane region" description="Helical" evidence="1">
    <location>
        <begin position="16"/>
        <end position="35"/>
    </location>
</feature>
<reference evidence="3" key="1">
    <citation type="submission" date="2016-10" db="EMBL/GenBank/DDBJ databases">
        <authorList>
            <person name="Varghese N."/>
            <person name="Submissions S."/>
        </authorList>
    </citation>
    <scope>NUCLEOTIDE SEQUENCE [LARGE SCALE GENOMIC DNA]</scope>
    <source>
        <strain evidence="3">Mob M</strain>
    </source>
</reference>